<dbReference type="InterPro" id="IPR014731">
    <property type="entry name" value="ETF_asu_C"/>
</dbReference>
<feature type="binding site" evidence="8">
    <location>
        <begin position="275"/>
        <end position="279"/>
    </location>
    <ligand>
        <name>FAD</name>
        <dbReference type="ChEBI" id="CHEBI:57692"/>
    </ligand>
</feature>
<dbReference type="PIRSF" id="PIRSF000089">
    <property type="entry name" value="Electra_flavoP_a"/>
    <property type="match status" value="1"/>
</dbReference>
<reference evidence="10 11" key="1">
    <citation type="journal article" date="2024" name="Nat. Commun.">
        <title>Phylogenomics reveals the evolutionary origins of lichenization in chlorophyte algae.</title>
        <authorList>
            <person name="Puginier C."/>
            <person name="Libourel C."/>
            <person name="Otte J."/>
            <person name="Skaloud P."/>
            <person name="Haon M."/>
            <person name="Grisel S."/>
            <person name="Petersen M."/>
            <person name="Berrin J.G."/>
            <person name="Delaux P.M."/>
            <person name="Dal Grande F."/>
            <person name="Keller J."/>
        </authorList>
    </citation>
    <scope>NUCLEOTIDE SEQUENCE [LARGE SCALE GENOMIC DNA]</scope>
    <source>
        <strain evidence="10 11">SAG 2036</strain>
    </source>
</reference>
<evidence type="ECO:0000256" key="3">
    <source>
        <dbReference type="ARBA" id="ARBA00022448"/>
    </source>
</evidence>
<dbReference type="SMART" id="SM00893">
    <property type="entry name" value="ETF"/>
    <property type="match status" value="1"/>
</dbReference>
<evidence type="ECO:0000313" key="10">
    <source>
        <dbReference type="EMBL" id="KAK9811136.1"/>
    </source>
</evidence>
<accession>A0AAW1PCL8</accession>
<dbReference type="SUPFAM" id="SSF52402">
    <property type="entry name" value="Adenine nucleotide alpha hydrolases-like"/>
    <property type="match status" value="1"/>
</dbReference>
<comment type="subunit">
    <text evidence="7">Heterodimer of an alpha and a beta subunit.</text>
</comment>
<name>A0AAW1PCL8_9CHLO</name>
<protein>
    <recommendedName>
        <fullName evidence="7">Electron transfer flavoprotein subunit alpha</fullName>
        <shortName evidence="7">Alpha-ETF</shortName>
    </recommendedName>
</protein>
<dbReference type="FunFam" id="3.40.50.620:FF:000041">
    <property type="entry name" value="Electron transfer flavoprotein alpha subunit"/>
    <property type="match status" value="1"/>
</dbReference>
<keyword evidence="4 7" id="KW-0285">Flavoprotein</keyword>
<evidence type="ECO:0000256" key="5">
    <source>
        <dbReference type="ARBA" id="ARBA00022827"/>
    </source>
</evidence>
<dbReference type="GO" id="GO:0009055">
    <property type="term" value="F:electron transfer activity"/>
    <property type="evidence" value="ECO:0007669"/>
    <property type="project" value="InterPro"/>
</dbReference>
<feature type="domain" description="Electron transfer flavoprotein alpha/beta-subunit N-terminal" evidence="9">
    <location>
        <begin position="27"/>
        <end position="210"/>
    </location>
</feature>
<keyword evidence="5 7" id="KW-0274">FAD</keyword>
<dbReference type="GO" id="GO:0050660">
    <property type="term" value="F:flavin adenine dinucleotide binding"/>
    <property type="evidence" value="ECO:0007669"/>
    <property type="project" value="InterPro"/>
</dbReference>
<evidence type="ECO:0000256" key="6">
    <source>
        <dbReference type="ARBA" id="ARBA00022982"/>
    </source>
</evidence>
<dbReference type="PANTHER" id="PTHR43153:SF1">
    <property type="entry name" value="ELECTRON TRANSFER FLAVOPROTEIN SUBUNIT ALPHA, MITOCHONDRIAL"/>
    <property type="match status" value="1"/>
</dbReference>
<keyword evidence="3 7" id="KW-0813">Transport</keyword>
<evidence type="ECO:0000256" key="2">
    <source>
        <dbReference type="ARBA" id="ARBA00005817"/>
    </source>
</evidence>
<dbReference type="AlphaFoldDB" id="A0AAW1PCL8"/>
<evidence type="ECO:0000256" key="8">
    <source>
        <dbReference type="PIRSR" id="PIRSR000089-1"/>
    </source>
</evidence>
<dbReference type="InterPro" id="IPR018206">
    <property type="entry name" value="ETF_asu_C_CS"/>
</dbReference>
<evidence type="ECO:0000256" key="4">
    <source>
        <dbReference type="ARBA" id="ARBA00022630"/>
    </source>
</evidence>
<proteinExistence type="inferred from homology"/>
<dbReference type="PROSITE" id="PS00696">
    <property type="entry name" value="ETF_ALPHA"/>
    <property type="match status" value="1"/>
</dbReference>
<keyword evidence="6 7" id="KW-0249">Electron transport</keyword>
<dbReference type="GO" id="GO:0005759">
    <property type="term" value="C:mitochondrial matrix"/>
    <property type="evidence" value="ECO:0007669"/>
    <property type="project" value="UniProtKB-SubCell"/>
</dbReference>
<feature type="binding site" evidence="8">
    <location>
        <position position="236"/>
    </location>
    <ligand>
        <name>FAD</name>
        <dbReference type="ChEBI" id="CHEBI:57692"/>
    </ligand>
</feature>
<dbReference type="InterPro" id="IPR029035">
    <property type="entry name" value="DHS-like_NAD/FAD-binding_dom"/>
</dbReference>
<comment type="similarity">
    <text evidence="2 7">Belongs to the ETF alpha-subunit/FixB family.</text>
</comment>
<dbReference type="Gene3D" id="3.40.50.620">
    <property type="entry name" value="HUPs"/>
    <property type="match status" value="1"/>
</dbReference>
<comment type="subcellular location">
    <subcellularLocation>
        <location evidence="1 7">Mitochondrion matrix</location>
    </subcellularLocation>
</comment>
<dbReference type="InterPro" id="IPR033947">
    <property type="entry name" value="ETF_alpha_N"/>
</dbReference>
<dbReference type="PANTHER" id="PTHR43153">
    <property type="entry name" value="ELECTRON TRANSFER FLAVOPROTEIN ALPHA"/>
    <property type="match status" value="1"/>
</dbReference>
<dbReference type="InterPro" id="IPR014729">
    <property type="entry name" value="Rossmann-like_a/b/a_fold"/>
</dbReference>
<evidence type="ECO:0000313" key="11">
    <source>
        <dbReference type="Proteomes" id="UP001465755"/>
    </source>
</evidence>
<dbReference type="CDD" id="cd01715">
    <property type="entry name" value="ETF_alpha"/>
    <property type="match status" value="1"/>
</dbReference>
<feature type="binding site" evidence="8">
    <location>
        <begin position="261"/>
        <end position="262"/>
    </location>
    <ligand>
        <name>FAD</name>
        <dbReference type="ChEBI" id="CHEBI:57692"/>
    </ligand>
</feature>
<comment type="caution">
    <text evidence="10">The sequence shown here is derived from an EMBL/GenBank/DDBJ whole genome shotgun (WGS) entry which is preliminary data.</text>
</comment>
<gene>
    <name evidence="10" type="ORF">WJX73_005973</name>
</gene>
<sequence>MQGLRRSLSRRSWLPSRVGSRARQISTLVVAEFKDSVLSGATLNTVGAASELGGEVTVLVAGSKVAPVSNLVRCIEGVAKVLVADDPCLAHQLAEHLTPLIVAIQQQRNFTHVLAPSTSFGRNFLPRAAAVLDVQPVSDVIRILDSQTYVRPIYAGNALQTVRANTGLLQMMTVRTTAFPAALVGSDGSAAIESVTHTELAAAQEADAKVTWVSEELQQSERPELSAARVVVSGGRALKSKENFAMLEQLADDLGGAVGASRAAVDAGYVPNDMQVGQTGKVVAPDLYIAVGISGAIQHLSGMKDSKCIVAINKDADAPIFQVADYGLCGDLFETIPALRKEIAKHKT</sequence>
<dbReference type="InterPro" id="IPR014730">
    <property type="entry name" value="ETF_a/b_N"/>
</dbReference>
<dbReference type="EMBL" id="JALJOQ010000011">
    <property type="protein sequence ID" value="KAK9811136.1"/>
    <property type="molecule type" value="Genomic_DNA"/>
</dbReference>
<dbReference type="InterPro" id="IPR001308">
    <property type="entry name" value="ETF_a/FixB"/>
</dbReference>
<dbReference type="FunFam" id="3.40.50.1220:FF:000001">
    <property type="entry name" value="Electron transfer flavoprotein, alpha subunit"/>
    <property type="match status" value="1"/>
</dbReference>
<keyword evidence="7" id="KW-0496">Mitochondrion</keyword>
<feature type="binding site" evidence="8">
    <location>
        <position position="313"/>
    </location>
    <ligand>
        <name>FAD</name>
        <dbReference type="ChEBI" id="CHEBI:57692"/>
    </ligand>
</feature>
<comment type="function">
    <text evidence="7">The electron transfer flavoprotein serves as a specific electron acceptor for several dehydrogenases, including five acyl-CoA dehydrogenases, glutaryl-CoA and sarcosine dehydrogenase. It transfers the electrons to the main mitochondrial respiratory chain via ETF-ubiquinone oxidoreductase (ETF dehydrogenase).</text>
</comment>
<evidence type="ECO:0000256" key="1">
    <source>
        <dbReference type="ARBA" id="ARBA00004305"/>
    </source>
</evidence>
<dbReference type="Pfam" id="PF00766">
    <property type="entry name" value="ETF_alpha"/>
    <property type="match status" value="1"/>
</dbReference>
<keyword evidence="11" id="KW-1185">Reference proteome</keyword>
<dbReference type="Proteomes" id="UP001465755">
    <property type="component" value="Unassembled WGS sequence"/>
</dbReference>
<comment type="cofactor">
    <cofactor evidence="7 8">
        <name>FAD</name>
        <dbReference type="ChEBI" id="CHEBI:57692"/>
    </cofactor>
    <text evidence="7 8">Binds 1 FAD per dimer.</text>
</comment>
<dbReference type="Gene3D" id="3.40.50.1220">
    <property type="entry name" value="TPP-binding domain"/>
    <property type="match status" value="1"/>
</dbReference>
<dbReference type="Pfam" id="PF01012">
    <property type="entry name" value="ETF"/>
    <property type="match status" value="1"/>
</dbReference>
<evidence type="ECO:0000256" key="7">
    <source>
        <dbReference type="PIRNR" id="PIRNR000089"/>
    </source>
</evidence>
<feature type="binding site" evidence="8">
    <location>
        <begin position="292"/>
        <end position="299"/>
    </location>
    <ligand>
        <name>FAD</name>
        <dbReference type="ChEBI" id="CHEBI:57692"/>
    </ligand>
</feature>
<dbReference type="SUPFAM" id="SSF52467">
    <property type="entry name" value="DHS-like NAD/FAD-binding domain"/>
    <property type="match status" value="1"/>
</dbReference>
<evidence type="ECO:0000259" key="9">
    <source>
        <dbReference type="SMART" id="SM00893"/>
    </source>
</evidence>
<dbReference type="GO" id="GO:0033539">
    <property type="term" value="P:fatty acid beta-oxidation using acyl-CoA dehydrogenase"/>
    <property type="evidence" value="ECO:0007669"/>
    <property type="project" value="TreeGrafter"/>
</dbReference>
<organism evidence="10 11">
    <name type="scientific">Symbiochloris irregularis</name>
    <dbReference type="NCBI Taxonomy" id="706552"/>
    <lineage>
        <taxon>Eukaryota</taxon>
        <taxon>Viridiplantae</taxon>
        <taxon>Chlorophyta</taxon>
        <taxon>core chlorophytes</taxon>
        <taxon>Trebouxiophyceae</taxon>
        <taxon>Trebouxiales</taxon>
        <taxon>Trebouxiaceae</taxon>
        <taxon>Symbiochloris</taxon>
    </lineage>
</organism>